<reference evidence="1" key="1">
    <citation type="submission" date="2014-09" db="EMBL/GenBank/DDBJ databases">
        <authorList>
            <person name="Magalhaes I.L.F."/>
            <person name="Oliveira U."/>
            <person name="Santos F.R."/>
            <person name="Vidigal T.H.D.A."/>
            <person name="Brescovit A.D."/>
            <person name="Santos A.J."/>
        </authorList>
    </citation>
    <scope>NUCLEOTIDE SEQUENCE</scope>
    <source>
        <tissue evidence="1">Shoot tissue taken approximately 20 cm above the soil surface</tissue>
    </source>
</reference>
<proteinExistence type="predicted"/>
<accession>A0A0A9B8U6</accession>
<evidence type="ECO:0000313" key="1">
    <source>
        <dbReference type="EMBL" id="JAD55717.1"/>
    </source>
</evidence>
<sequence>MYYAGRLADMASRNAYRQDEPKWLLVKFTSSISYLADYLFVFQLECLENGWRNMFFCRTILQPTTLTEFQCSISYLALYPLPL</sequence>
<reference evidence="1" key="2">
    <citation type="journal article" date="2015" name="Data Brief">
        <title>Shoot transcriptome of the giant reed, Arundo donax.</title>
        <authorList>
            <person name="Barrero R.A."/>
            <person name="Guerrero F.D."/>
            <person name="Moolhuijzen P."/>
            <person name="Goolsby J.A."/>
            <person name="Tidwell J."/>
            <person name="Bellgard S.E."/>
            <person name="Bellgard M.I."/>
        </authorList>
    </citation>
    <scope>NUCLEOTIDE SEQUENCE</scope>
    <source>
        <tissue evidence="1">Shoot tissue taken approximately 20 cm above the soil surface</tissue>
    </source>
</reference>
<protein>
    <submittedName>
        <fullName evidence="1">Uncharacterized protein</fullName>
    </submittedName>
</protein>
<dbReference type="EMBL" id="GBRH01242178">
    <property type="protein sequence ID" value="JAD55717.1"/>
    <property type="molecule type" value="Transcribed_RNA"/>
</dbReference>
<organism evidence="1">
    <name type="scientific">Arundo donax</name>
    <name type="common">Giant reed</name>
    <name type="synonym">Donax arundinaceus</name>
    <dbReference type="NCBI Taxonomy" id="35708"/>
    <lineage>
        <taxon>Eukaryota</taxon>
        <taxon>Viridiplantae</taxon>
        <taxon>Streptophyta</taxon>
        <taxon>Embryophyta</taxon>
        <taxon>Tracheophyta</taxon>
        <taxon>Spermatophyta</taxon>
        <taxon>Magnoliopsida</taxon>
        <taxon>Liliopsida</taxon>
        <taxon>Poales</taxon>
        <taxon>Poaceae</taxon>
        <taxon>PACMAD clade</taxon>
        <taxon>Arundinoideae</taxon>
        <taxon>Arundineae</taxon>
        <taxon>Arundo</taxon>
    </lineage>
</organism>
<dbReference type="AlphaFoldDB" id="A0A0A9B8U6"/>
<name>A0A0A9B8U6_ARUDO</name>